<evidence type="ECO:0000313" key="2">
    <source>
        <dbReference type="Proteomes" id="UP001488838"/>
    </source>
</evidence>
<accession>A0AAW0IGH3</accession>
<sequence>MLTLASTLGYDWARLEHLVFKGPLALEALRGHLERMGWMDHQACLAPRENQGTLGTVVHLECPDLGVKLGSRALQVILARRVRLVLQAPLAYLEVDHRADPENWALGDLLDLREPRAMMVHMGHLEQLEALVLQDLQDPLVSVVPQEVWVPLASEAPLGKTGRVGRREQQGRKAARGQLVHGVIPVLLAFLGHLEKGRTGSRVTEEHLGSLALPAAVATQALGLLVHPALQDDQETKDPRDLEVYRVSLAPRDQLARMVHQEIQEKEGLLENQYVTCRVWINADYIGQGASKK</sequence>
<proteinExistence type="predicted"/>
<gene>
    <name evidence="1" type="ORF">U0070_015526</name>
</gene>
<reference evidence="1 2" key="1">
    <citation type="journal article" date="2023" name="bioRxiv">
        <title>Conserved and derived expression patterns and positive selection on dental genes reveal complex evolutionary context of ever-growing rodent molars.</title>
        <authorList>
            <person name="Calamari Z.T."/>
            <person name="Song A."/>
            <person name="Cohen E."/>
            <person name="Akter M."/>
            <person name="Roy R.D."/>
            <person name="Hallikas O."/>
            <person name="Christensen M.M."/>
            <person name="Li P."/>
            <person name="Marangoni P."/>
            <person name="Jernvall J."/>
            <person name="Klein O.D."/>
        </authorList>
    </citation>
    <scope>NUCLEOTIDE SEQUENCE [LARGE SCALE GENOMIC DNA]</scope>
    <source>
        <strain evidence="1">V071</strain>
    </source>
</reference>
<dbReference type="EMBL" id="JBBHLL010000137">
    <property type="protein sequence ID" value="KAK7813329.1"/>
    <property type="molecule type" value="Genomic_DNA"/>
</dbReference>
<name>A0AAW0IGH3_MYOGA</name>
<comment type="caution">
    <text evidence="1">The sequence shown here is derived from an EMBL/GenBank/DDBJ whole genome shotgun (WGS) entry which is preliminary data.</text>
</comment>
<dbReference type="AlphaFoldDB" id="A0AAW0IGH3"/>
<protein>
    <submittedName>
        <fullName evidence="1">Uncharacterized protein</fullName>
    </submittedName>
</protein>
<evidence type="ECO:0000313" key="1">
    <source>
        <dbReference type="EMBL" id="KAK7813329.1"/>
    </source>
</evidence>
<organism evidence="1 2">
    <name type="scientific">Myodes glareolus</name>
    <name type="common">Bank vole</name>
    <name type="synonym">Clethrionomys glareolus</name>
    <dbReference type="NCBI Taxonomy" id="447135"/>
    <lineage>
        <taxon>Eukaryota</taxon>
        <taxon>Metazoa</taxon>
        <taxon>Chordata</taxon>
        <taxon>Craniata</taxon>
        <taxon>Vertebrata</taxon>
        <taxon>Euteleostomi</taxon>
        <taxon>Mammalia</taxon>
        <taxon>Eutheria</taxon>
        <taxon>Euarchontoglires</taxon>
        <taxon>Glires</taxon>
        <taxon>Rodentia</taxon>
        <taxon>Myomorpha</taxon>
        <taxon>Muroidea</taxon>
        <taxon>Cricetidae</taxon>
        <taxon>Arvicolinae</taxon>
        <taxon>Myodes</taxon>
    </lineage>
</organism>
<dbReference type="Proteomes" id="UP001488838">
    <property type="component" value="Unassembled WGS sequence"/>
</dbReference>
<keyword evidence="2" id="KW-1185">Reference proteome</keyword>